<keyword evidence="2" id="KW-0489">Methyltransferase</keyword>
<dbReference type="RefSeq" id="WP_127451269.1">
    <property type="nucleotide sequence ID" value="NZ_JAROBY010000075.1"/>
</dbReference>
<protein>
    <submittedName>
        <fullName evidence="2">Methyltransferase domain-containing protein</fullName>
    </submittedName>
</protein>
<evidence type="ECO:0000313" key="2">
    <source>
        <dbReference type="EMBL" id="MEB4798415.1"/>
    </source>
</evidence>
<keyword evidence="2" id="KW-0808">Transferase</keyword>
<comment type="caution">
    <text evidence="2">The sequence shown here is derived from an EMBL/GenBank/DDBJ whole genome shotgun (WGS) entry which is preliminary data.</text>
</comment>
<dbReference type="GO" id="GO:0032259">
    <property type="term" value="P:methylation"/>
    <property type="evidence" value="ECO:0007669"/>
    <property type="project" value="UniProtKB-KW"/>
</dbReference>
<dbReference type="EMBL" id="JAROBY010000075">
    <property type="protein sequence ID" value="MEB4798415.1"/>
    <property type="molecule type" value="Genomic_DNA"/>
</dbReference>
<reference evidence="2 3" key="1">
    <citation type="submission" date="2023-03" db="EMBL/GenBank/DDBJ databases">
        <title>Bacillus Genome Sequencing.</title>
        <authorList>
            <person name="Dunlap C."/>
        </authorList>
    </citation>
    <scope>NUCLEOTIDE SEQUENCE [LARGE SCALE GENOMIC DNA]</scope>
    <source>
        <strain evidence="2 3">NRS-1351</strain>
    </source>
</reference>
<name>A0ABU6DKX0_9BACL</name>
<gene>
    <name evidence="2" type="ORF">P5G65_31365</name>
</gene>
<dbReference type="InterPro" id="IPR025714">
    <property type="entry name" value="Methyltranfer_dom"/>
</dbReference>
<accession>A0ABU6DKX0</accession>
<dbReference type="GO" id="GO:0008168">
    <property type="term" value="F:methyltransferase activity"/>
    <property type="evidence" value="ECO:0007669"/>
    <property type="project" value="UniProtKB-KW"/>
</dbReference>
<dbReference type="CDD" id="cd02440">
    <property type="entry name" value="AdoMet_MTases"/>
    <property type="match status" value="1"/>
</dbReference>
<organism evidence="2 3">
    <name type="scientific">Paenibacillus chondroitinus</name>
    <dbReference type="NCBI Taxonomy" id="59842"/>
    <lineage>
        <taxon>Bacteria</taxon>
        <taxon>Bacillati</taxon>
        <taxon>Bacillota</taxon>
        <taxon>Bacilli</taxon>
        <taxon>Bacillales</taxon>
        <taxon>Paenibacillaceae</taxon>
        <taxon>Paenibacillus</taxon>
    </lineage>
</organism>
<dbReference type="SUPFAM" id="SSF53335">
    <property type="entry name" value="S-adenosyl-L-methionine-dependent methyltransferases"/>
    <property type="match status" value="1"/>
</dbReference>
<dbReference type="Pfam" id="PF13847">
    <property type="entry name" value="Methyltransf_31"/>
    <property type="match status" value="1"/>
</dbReference>
<evidence type="ECO:0000259" key="1">
    <source>
        <dbReference type="Pfam" id="PF13847"/>
    </source>
</evidence>
<proteinExistence type="predicted"/>
<dbReference type="PANTHER" id="PTHR43861">
    <property type="entry name" value="TRANS-ACONITATE 2-METHYLTRANSFERASE-RELATED"/>
    <property type="match status" value="1"/>
</dbReference>
<dbReference type="Gene3D" id="3.40.50.150">
    <property type="entry name" value="Vaccinia Virus protein VP39"/>
    <property type="match status" value="1"/>
</dbReference>
<keyword evidence="3" id="KW-1185">Reference proteome</keyword>
<dbReference type="InterPro" id="IPR029063">
    <property type="entry name" value="SAM-dependent_MTases_sf"/>
</dbReference>
<dbReference type="Proteomes" id="UP001355653">
    <property type="component" value="Unassembled WGS sequence"/>
</dbReference>
<evidence type="ECO:0000313" key="3">
    <source>
        <dbReference type="Proteomes" id="UP001355653"/>
    </source>
</evidence>
<sequence>MEFHKDLSVMGWEKVRERQVQRLPLVNEWVSIVNLKKGASLLDIGPGPGVFLNEYASIVGEEGQITALEKDQEAINYALRKYKHSNVNIICWDAEKSLNDKLGYFHAITLTDVLHHSDSPAHILRNIFKQASEETVILIAEFDPEAEGLIGPPLKNRLAMNDLKLTLQSVGYEIVKEGKQAFEHYYLLIKIKAPV</sequence>
<feature type="domain" description="Methyltransferase" evidence="1">
    <location>
        <begin position="36"/>
        <end position="146"/>
    </location>
</feature>